<feature type="binding site" evidence="7">
    <location>
        <position position="334"/>
    </location>
    <ligand>
        <name>substrate</name>
    </ligand>
</feature>
<name>A0A081BK71_9LACO</name>
<dbReference type="EMBL" id="BBJM01000030">
    <property type="protein sequence ID" value="GAK48439.1"/>
    <property type="molecule type" value="Genomic_DNA"/>
</dbReference>
<comment type="pathway">
    <text evidence="1 7">Carbohydrate degradation; pentose phosphate pathway; D-ribulose 5-phosphate from D-glucose 6-phosphate (oxidative stage): step 1/3.</text>
</comment>
<keyword evidence="6 7" id="KW-0119">Carbohydrate metabolism</keyword>
<evidence type="ECO:0000313" key="11">
    <source>
        <dbReference type="Proteomes" id="UP000028700"/>
    </source>
</evidence>
<evidence type="ECO:0000256" key="2">
    <source>
        <dbReference type="ARBA" id="ARBA00009975"/>
    </source>
</evidence>
<dbReference type="Pfam" id="PF02781">
    <property type="entry name" value="G6PD_C"/>
    <property type="match status" value="1"/>
</dbReference>
<dbReference type="UniPathway" id="UPA00115">
    <property type="reaction ID" value="UER00408"/>
</dbReference>
<feature type="binding site" evidence="7">
    <location>
        <begin position="83"/>
        <end position="84"/>
    </location>
    <ligand>
        <name>NADP(+)</name>
        <dbReference type="ChEBI" id="CHEBI:58349"/>
    </ligand>
</feature>
<dbReference type="GO" id="GO:0004345">
    <property type="term" value="F:glucose-6-phosphate dehydrogenase activity"/>
    <property type="evidence" value="ECO:0007669"/>
    <property type="project" value="UniProtKB-UniRule"/>
</dbReference>
<evidence type="ECO:0000313" key="10">
    <source>
        <dbReference type="EMBL" id="GAK48439.1"/>
    </source>
</evidence>
<feature type="domain" description="Glucose-6-phosphate dehydrogenase NAD-binding" evidence="8">
    <location>
        <begin position="10"/>
        <end position="185"/>
    </location>
</feature>
<keyword evidence="4 7" id="KW-0521">NADP</keyword>
<evidence type="ECO:0000259" key="9">
    <source>
        <dbReference type="Pfam" id="PF02781"/>
    </source>
</evidence>
<feature type="binding site" evidence="7">
    <location>
        <position position="339"/>
    </location>
    <ligand>
        <name>substrate</name>
    </ligand>
</feature>
<comment type="catalytic activity">
    <reaction evidence="7">
        <text>D-glucose 6-phosphate + NADP(+) = 6-phospho-D-glucono-1,5-lactone + NADPH + H(+)</text>
        <dbReference type="Rhea" id="RHEA:15841"/>
        <dbReference type="ChEBI" id="CHEBI:15378"/>
        <dbReference type="ChEBI" id="CHEBI:57783"/>
        <dbReference type="ChEBI" id="CHEBI:57955"/>
        <dbReference type="ChEBI" id="CHEBI:58349"/>
        <dbReference type="ChEBI" id="CHEBI:61548"/>
        <dbReference type="EC" id="1.1.1.49"/>
    </reaction>
</comment>
<keyword evidence="11" id="KW-1185">Reference proteome</keyword>
<dbReference type="SUPFAM" id="SSF55347">
    <property type="entry name" value="Glyceraldehyde-3-phosphate dehydrogenase-like, C-terminal domain"/>
    <property type="match status" value="1"/>
</dbReference>
<dbReference type="NCBIfam" id="TIGR00871">
    <property type="entry name" value="zwf"/>
    <property type="match status" value="1"/>
</dbReference>
<comment type="function">
    <text evidence="7">Catalyzes the oxidation of glucose 6-phosphate to 6-phosphogluconolactone.</text>
</comment>
<dbReference type="InterPro" id="IPR022674">
    <property type="entry name" value="G6P_DH_NAD-bd"/>
</dbReference>
<dbReference type="GO" id="GO:0005829">
    <property type="term" value="C:cytosol"/>
    <property type="evidence" value="ECO:0007669"/>
    <property type="project" value="TreeGrafter"/>
</dbReference>
<organism evidence="10 11">
    <name type="scientific">Secundilactobacillus oryzae JCM 18671</name>
    <dbReference type="NCBI Taxonomy" id="1291743"/>
    <lineage>
        <taxon>Bacteria</taxon>
        <taxon>Bacillati</taxon>
        <taxon>Bacillota</taxon>
        <taxon>Bacilli</taxon>
        <taxon>Lactobacillales</taxon>
        <taxon>Lactobacillaceae</taxon>
        <taxon>Secundilactobacillus</taxon>
    </lineage>
</organism>
<feature type="binding site" evidence="7">
    <location>
        <position position="47"/>
    </location>
    <ligand>
        <name>NADP(+)</name>
        <dbReference type="ChEBI" id="CHEBI:58349"/>
    </ligand>
</feature>
<dbReference type="SUPFAM" id="SSF51735">
    <property type="entry name" value="NAD(P)-binding Rossmann-fold domains"/>
    <property type="match status" value="1"/>
</dbReference>
<dbReference type="eggNOG" id="COG0364">
    <property type="taxonomic scope" value="Bacteria"/>
</dbReference>
<feature type="binding site" evidence="7">
    <location>
        <position position="180"/>
    </location>
    <ligand>
        <name>substrate</name>
    </ligand>
</feature>
<feature type="binding site" evidence="7">
    <location>
        <position position="146"/>
    </location>
    <ligand>
        <name>NADP(+)</name>
        <dbReference type="ChEBI" id="CHEBI:58349"/>
    </ligand>
</feature>
<sequence>MATERSALFIFFGGTGDLAYRKLYPSMFNLYRKGTLQEKFAVIGTARDKLTDEKFREKVRKSIGSDSKEAEKFISHFYYEAHDVTDQAHYSVLKARAEELDKKYKLSGNQIFYLSMAPNFFGTVAGYLRTEGIVNDNGFSRLVIEKPFGRDFESAKELNESLAKSFKEEEIFRIDHYLGKEMIQNIEALRFGNTIIESLWNNRYIDNIQVTLSESLGVEERASYYDKSGALRDMVQNHIMQIVSLLAMEQPVAFTDSDIRAEKVKALRSLRVYNVAEAATNFVRGQYGAGNKVKPYREEDNVPADSTTETFVAGKLMFDNYRWSGTPFYIRTGKVLADKFTRVDVVFKKPLVDIFAFPGSTNTAPLDTNILTLYIEPKAGFALKINAKNNEQGFQTEPVTMKYLVDPEDSKKTPEPYERLIHDALKGDGTNFSSWQEVSYAWKFVDQIRHVWDLQAPNFPNYTPGSMGPAAADELIERDHRSWVYKLNK</sequence>
<dbReference type="AlphaFoldDB" id="A0A081BK71"/>
<protein>
    <recommendedName>
        <fullName evidence="7">Glucose-6-phosphate 1-dehydrogenase</fullName>
        <shortName evidence="7">G6PD</shortName>
        <ecNumber evidence="7">1.1.1.49</ecNumber>
    </recommendedName>
</protein>
<evidence type="ECO:0000256" key="6">
    <source>
        <dbReference type="ARBA" id="ARBA00023277"/>
    </source>
</evidence>
<dbReference type="PIRSF" id="PIRSF000110">
    <property type="entry name" value="G6PD"/>
    <property type="match status" value="1"/>
</dbReference>
<feature type="binding site" evidence="7">
    <location>
        <position position="214"/>
    </location>
    <ligand>
        <name>substrate</name>
    </ligand>
</feature>
<comment type="caution">
    <text evidence="10">The sequence shown here is derived from an EMBL/GenBank/DDBJ whole genome shotgun (WGS) entry which is preliminary data.</text>
</comment>
<evidence type="ECO:0000256" key="3">
    <source>
        <dbReference type="ARBA" id="ARBA00022526"/>
    </source>
</evidence>
<dbReference type="InterPro" id="IPR036291">
    <property type="entry name" value="NAD(P)-bd_dom_sf"/>
</dbReference>
<evidence type="ECO:0000256" key="5">
    <source>
        <dbReference type="ARBA" id="ARBA00023002"/>
    </source>
</evidence>
<evidence type="ECO:0000256" key="4">
    <source>
        <dbReference type="ARBA" id="ARBA00022857"/>
    </source>
</evidence>
<feature type="active site" description="Proton acceptor" evidence="7">
    <location>
        <position position="238"/>
    </location>
</feature>
<accession>A0A081BK71</accession>
<dbReference type="GO" id="GO:0006006">
    <property type="term" value="P:glucose metabolic process"/>
    <property type="evidence" value="ECO:0007669"/>
    <property type="project" value="UniProtKB-KW"/>
</dbReference>
<comment type="caution">
    <text evidence="7">Lacks conserved residue(s) required for the propagation of feature annotation.</text>
</comment>
<dbReference type="GO" id="GO:0050661">
    <property type="term" value="F:NADP binding"/>
    <property type="evidence" value="ECO:0007669"/>
    <property type="project" value="UniProtKB-UniRule"/>
</dbReference>
<dbReference type="STRING" id="1291743.LOSG293_300100"/>
<dbReference type="InterPro" id="IPR022675">
    <property type="entry name" value="G6P_DH_C"/>
</dbReference>
<dbReference type="HAMAP" id="MF_00966">
    <property type="entry name" value="G6PD"/>
    <property type="match status" value="1"/>
</dbReference>
<dbReference type="Gene3D" id="3.40.50.720">
    <property type="entry name" value="NAD(P)-binding Rossmann-like Domain"/>
    <property type="match status" value="1"/>
</dbReference>
<comment type="similarity">
    <text evidence="2 7">Belongs to the glucose-6-phosphate dehydrogenase family.</text>
</comment>
<reference evidence="10" key="1">
    <citation type="journal article" date="2014" name="Genome Announc.">
        <title>Draft Genome Sequence of Lactobacillus oryzae Strain SG293T.</title>
        <authorList>
            <person name="Tanizawa Y."/>
            <person name="Fujisawa T."/>
            <person name="Mochizuki T."/>
            <person name="Kaminuma E."/>
            <person name="Nakamura Y."/>
            <person name="Tohno M."/>
        </authorList>
    </citation>
    <scope>NUCLEOTIDE SEQUENCE [LARGE SCALE GENOMIC DNA]</scope>
    <source>
        <strain evidence="10">SG293</strain>
    </source>
</reference>
<evidence type="ECO:0000259" key="8">
    <source>
        <dbReference type="Pfam" id="PF00479"/>
    </source>
</evidence>
<proteinExistence type="inferred from homology"/>
<dbReference type="InterPro" id="IPR019796">
    <property type="entry name" value="G6P_DH_AS"/>
</dbReference>
<keyword evidence="5 7" id="KW-0560">Oxidoreductase</keyword>
<dbReference type="InterPro" id="IPR001282">
    <property type="entry name" value="G6P_DH"/>
</dbReference>
<dbReference type="Pfam" id="PF00479">
    <property type="entry name" value="G6PD_N"/>
    <property type="match status" value="1"/>
</dbReference>
<dbReference type="PRINTS" id="PR00079">
    <property type="entry name" value="G6PDHDRGNASE"/>
</dbReference>
<dbReference type="Proteomes" id="UP000028700">
    <property type="component" value="Unassembled WGS sequence"/>
</dbReference>
<dbReference type="OrthoDB" id="9802739at2"/>
<evidence type="ECO:0000256" key="1">
    <source>
        <dbReference type="ARBA" id="ARBA00004937"/>
    </source>
</evidence>
<feature type="binding site" evidence="7">
    <location>
        <position position="233"/>
    </location>
    <ligand>
        <name>substrate</name>
    </ligand>
</feature>
<dbReference type="PROSITE" id="PS00069">
    <property type="entry name" value="G6P_DEHYDROGENASE"/>
    <property type="match status" value="1"/>
</dbReference>
<dbReference type="Gene3D" id="3.30.360.10">
    <property type="entry name" value="Dihydrodipicolinate Reductase, domain 2"/>
    <property type="match status" value="1"/>
</dbReference>
<keyword evidence="3 7" id="KW-0313">Glucose metabolism</keyword>
<dbReference type="GO" id="GO:0009051">
    <property type="term" value="P:pentose-phosphate shunt, oxidative branch"/>
    <property type="evidence" value="ECO:0007669"/>
    <property type="project" value="TreeGrafter"/>
</dbReference>
<gene>
    <name evidence="7" type="primary">zwf</name>
    <name evidence="10" type="ORF">LOSG293_300100</name>
</gene>
<evidence type="ECO:0000256" key="7">
    <source>
        <dbReference type="HAMAP-Rule" id="MF_00966"/>
    </source>
</evidence>
<dbReference type="PANTHER" id="PTHR23429">
    <property type="entry name" value="GLUCOSE-6-PHOSPHATE 1-DEHYDROGENASE G6PD"/>
    <property type="match status" value="1"/>
</dbReference>
<dbReference type="PANTHER" id="PTHR23429:SF0">
    <property type="entry name" value="GLUCOSE-6-PHOSPHATE 1-DEHYDROGENASE"/>
    <property type="match status" value="1"/>
</dbReference>
<feature type="domain" description="Glucose-6-phosphate dehydrogenase C-terminal" evidence="9">
    <location>
        <begin position="188"/>
        <end position="483"/>
    </location>
</feature>
<dbReference type="RefSeq" id="WP_034529023.1">
    <property type="nucleotide sequence ID" value="NZ_BBJM01000030.1"/>
</dbReference>
<feature type="binding site" evidence="7">
    <location>
        <position position="176"/>
    </location>
    <ligand>
        <name>substrate</name>
    </ligand>
</feature>
<dbReference type="EC" id="1.1.1.49" evidence="7"/>